<feature type="region of interest" description="Disordered" evidence="1">
    <location>
        <begin position="23"/>
        <end position="60"/>
    </location>
</feature>
<comment type="caution">
    <text evidence="3">The sequence shown here is derived from an EMBL/GenBank/DDBJ whole genome shotgun (WGS) entry which is preliminary data.</text>
</comment>
<organism evidence="3 4">
    <name type="scientific">Dreissena polymorpha</name>
    <name type="common">Zebra mussel</name>
    <name type="synonym">Mytilus polymorpha</name>
    <dbReference type="NCBI Taxonomy" id="45954"/>
    <lineage>
        <taxon>Eukaryota</taxon>
        <taxon>Metazoa</taxon>
        <taxon>Spiralia</taxon>
        <taxon>Lophotrochozoa</taxon>
        <taxon>Mollusca</taxon>
        <taxon>Bivalvia</taxon>
        <taxon>Autobranchia</taxon>
        <taxon>Heteroconchia</taxon>
        <taxon>Euheterodonta</taxon>
        <taxon>Imparidentia</taxon>
        <taxon>Neoheterodontei</taxon>
        <taxon>Myida</taxon>
        <taxon>Dreissenoidea</taxon>
        <taxon>Dreissenidae</taxon>
        <taxon>Dreissena</taxon>
    </lineage>
</organism>
<dbReference type="Proteomes" id="UP000828390">
    <property type="component" value="Unassembled WGS sequence"/>
</dbReference>
<evidence type="ECO:0000259" key="2">
    <source>
        <dbReference type="Pfam" id="PF00095"/>
    </source>
</evidence>
<dbReference type="EMBL" id="JAIWYP010000009">
    <property type="protein sequence ID" value="KAH3772644.1"/>
    <property type="molecule type" value="Genomic_DNA"/>
</dbReference>
<gene>
    <name evidence="3" type="ORF">DPMN_173986</name>
</gene>
<protein>
    <recommendedName>
        <fullName evidence="2">WAP domain-containing protein</fullName>
    </recommendedName>
</protein>
<dbReference type="GO" id="GO:0030414">
    <property type="term" value="F:peptidase inhibitor activity"/>
    <property type="evidence" value="ECO:0007669"/>
    <property type="project" value="InterPro"/>
</dbReference>
<sequence length="119" mass="13415">MKIRHEMWPLECLRANVYGRTDGRTYDGQRPVRKGHLSNQATSSEQTFTMTSSDDDDDDDDYHSKKCDFKKMFKLTHPPNNCGSAAVKDLCSTDADCRRGRPCCADGCGRMKCLNSSQP</sequence>
<dbReference type="AlphaFoldDB" id="A0A9D4E2L6"/>
<keyword evidence="4" id="KW-1185">Reference proteome</keyword>
<evidence type="ECO:0000256" key="1">
    <source>
        <dbReference type="SAM" id="MobiDB-lite"/>
    </source>
</evidence>
<evidence type="ECO:0000313" key="4">
    <source>
        <dbReference type="Proteomes" id="UP000828390"/>
    </source>
</evidence>
<accession>A0A9D4E2L6</accession>
<dbReference type="InterPro" id="IPR008197">
    <property type="entry name" value="WAP_dom"/>
</dbReference>
<dbReference type="GO" id="GO:0005576">
    <property type="term" value="C:extracellular region"/>
    <property type="evidence" value="ECO:0007669"/>
    <property type="project" value="InterPro"/>
</dbReference>
<feature type="domain" description="WAP" evidence="2">
    <location>
        <begin position="80"/>
        <end position="115"/>
    </location>
</feature>
<proteinExistence type="predicted"/>
<feature type="compositionally biased region" description="Polar residues" evidence="1">
    <location>
        <begin position="37"/>
        <end position="52"/>
    </location>
</feature>
<reference evidence="3" key="1">
    <citation type="journal article" date="2019" name="bioRxiv">
        <title>The Genome of the Zebra Mussel, Dreissena polymorpha: A Resource for Invasive Species Research.</title>
        <authorList>
            <person name="McCartney M.A."/>
            <person name="Auch B."/>
            <person name="Kono T."/>
            <person name="Mallez S."/>
            <person name="Zhang Y."/>
            <person name="Obille A."/>
            <person name="Becker A."/>
            <person name="Abrahante J.E."/>
            <person name="Garbe J."/>
            <person name="Badalamenti J.P."/>
            <person name="Herman A."/>
            <person name="Mangelson H."/>
            <person name="Liachko I."/>
            <person name="Sullivan S."/>
            <person name="Sone E.D."/>
            <person name="Koren S."/>
            <person name="Silverstein K.A.T."/>
            <person name="Beckman K.B."/>
            <person name="Gohl D.M."/>
        </authorList>
    </citation>
    <scope>NUCLEOTIDE SEQUENCE</scope>
    <source>
        <strain evidence="3">Duluth1</strain>
        <tissue evidence="3">Whole animal</tissue>
    </source>
</reference>
<dbReference type="Gene3D" id="4.10.75.10">
    <property type="entry name" value="Elafin-like"/>
    <property type="match status" value="1"/>
</dbReference>
<name>A0A9D4E2L6_DREPO</name>
<evidence type="ECO:0000313" key="3">
    <source>
        <dbReference type="EMBL" id="KAH3772644.1"/>
    </source>
</evidence>
<reference evidence="3" key="2">
    <citation type="submission" date="2020-11" db="EMBL/GenBank/DDBJ databases">
        <authorList>
            <person name="McCartney M.A."/>
            <person name="Auch B."/>
            <person name="Kono T."/>
            <person name="Mallez S."/>
            <person name="Becker A."/>
            <person name="Gohl D.M."/>
            <person name="Silverstein K.A.T."/>
            <person name="Koren S."/>
            <person name="Bechman K.B."/>
            <person name="Herman A."/>
            <person name="Abrahante J.E."/>
            <person name="Garbe J."/>
        </authorList>
    </citation>
    <scope>NUCLEOTIDE SEQUENCE</scope>
    <source>
        <strain evidence="3">Duluth1</strain>
        <tissue evidence="3">Whole animal</tissue>
    </source>
</reference>
<dbReference type="InterPro" id="IPR036645">
    <property type="entry name" value="Elafin-like_sf"/>
</dbReference>
<dbReference type="Pfam" id="PF00095">
    <property type="entry name" value="WAP"/>
    <property type="match status" value="1"/>
</dbReference>